<dbReference type="RefSeq" id="WP_199710141.1">
    <property type="nucleotide sequence ID" value="NZ_JAUCFG010000002.1"/>
</dbReference>
<dbReference type="PROSITE" id="PS51257">
    <property type="entry name" value="PROKAR_LIPOPROTEIN"/>
    <property type="match status" value="1"/>
</dbReference>
<evidence type="ECO:0000313" key="5">
    <source>
        <dbReference type="Proteomes" id="UP001224139"/>
    </source>
</evidence>
<keyword evidence="2" id="KW-0732">Signal</keyword>
<feature type="chain" id="PRO_5045565497" description="DUF7018 domain-containing protein" evidence="2">
    <location>
        <begin position="22"/>
        <end position="167"/>
    </location>
</feature>
<reference evidence="4 5" key="1">
    <citation type="submission" date="2023-06" db="EMBL/GenBank/DDBJ databases">
        <title>Comparative genomics of Bacillaceae isolates and their secondary metabolite potential.</title>
        <authorList>
            <person name="Song L."/>
            <person name="Nielsen L.J."/>
            <person name="Mohite O."/>
            <person name="Xu X."/>
            <person name="Weber T."/>
            <person name="Kovacs A.T."/>
        </authorList>
    </citation>
    <scope>NUCLEOTIDE SEQUENCE [LARGE SCALE GENOMIC DNA]</scope>
    <source>
        <strain evidence="4 5">DX2.1</strain>
    </source>
</reference>
<dbReference type="Pfam" id="PF22872">
    <property type="entry name" value="DUF7018"/>
    <property type="match status" value="1"/>
</dbReference>
<gene>
    <name evidence="4" type="ORF">QUG02_17375</name>
</gene>
<evidence type="ECO:0000313" key="4">
    <source>
        <dbReference type="EMBL" id="MDM5439835.1"/>
    </source>
</evidence>
<keyword evidence="5" id="KW-1185">Reference proteome</keyword>
<protein>
    <recommendedName>
        <fullName evidence="3">DUF7018 domain-containing protein</fullName>
    </recommendedName>
</protein>
<feature type="compositionally biased region" description="Basic and acidic residues" evidence="1">
    <location>
        <begin position="23"/>
        <end position="46"/>
    </location>
</feature>
<organism evidence="4 5">
    <name type="scientific">Bacillus hominis</name>
    <dbReference type="NCBI Taxonomy" id="2817478"/>
    <lineage>
        <taxon>Bacteria</taxon>
        <taxon>Bacillati</taxon>
        <taxon>Bacillota</taxon>
        <taxon>Bacilli</taxon>
        <taxon>Bacillales</taxon>
        <taxon>Bacillaceae</taxon>
        <taxon>Bacillus</taxon>
        <taxon>Bacillus cereus group</taxon>
    </lineage>
</organism>
<dbReference type="Proteomes" id="UP001224139">
    <property type="component" value="Unassembled WGS sequence"/>
</dbReference>
<feature type="domain" description="DUF7018" evidence="3">
    <location>
        <begin position="49"/>
        <end position="158"/>
    </location>
</feature>
<dbReference type="EMBL" id="JAUCFG010000002">
    <property type="protein sequence ID" value="MDM5439835.1"/>
    <property type="molecule type" value="Genomic_DNA"/>
</dbReference>
<name>A0ABT7RA72_9BACI</name>
<feature type="signal peptide" evidence="2">
    <location>
        <begin position="1"/>
        <end position="21"/>
    </location>
</feature>
<accession>A0ABT7RA72</accession>
<evidence type="ECO:0000256" key="1">
    <source>
        <dbReference type="SAM" id="MobiDB-lite"/>
    </source>
</evidence>
<evidence type="ECO:0000256" key="2">
    <source>
        <dbReference type="SAM" id="SignalP"/>
    </source>
</evidence>
<sequence>MKRKILAVALPIMLVAGVGCSKDSSESKTDSLEVAETKNEEVSNSKAEKEYKSKLNALMKDITKESKVLKEVTTSDKSIKEKEEEFREKSKALQEVTDKVIELDSGKKYYDVHSTVKDAMYELKGGVNSTKNGLIMKDKGVVQQGADSFTKASELLVEADKKMKNIK</sequence>
<dbReference type="InterPro" id="IPR053854">
    <property type="entry name" value="DUF7018"/>
</dbReference>
<proteinExistence type="predicted"/>
<evidence type="ECO:0000259" key="3">
    <source>
        <dbReference type="Pfam" id="PF22872"/>
    </source>
</evidence>
<comment type="caution">
    <text evidence="4">The sequence shown here is derived from an EMBL/GenBank/DDBJ whole genome shotgun (WGS) entry which is preliminary data.</text>
</comment>
<feature type="region of interest" description="Disordered" evidence="1">
    <location>
        <begin position="20"/>
        <end position="46"/>
    </location>
</feature>